<dbReference type="PRINTS" id="PR00080">
    <property type="entry name" value="SDRFAMILY"/>
</dbReference>
<dbReference type="CDD" id="cd05233">
    <property type="entry name" value="SDR_c"/>
    <property type="match status" value="1"/>
</dbReference>
<dbReference type="AlphaFoldDB" id="A0A7K1USY8"/>
<sequence length="303" mass="32103">MTGFENEVVVVTGAGGGIGRAVAQRFARERAAVVVADLDKDRAVQTVESIEEFGGDATPFAVDVADARAMESFADDVHAEFGAPKVLVNNAGYTTAGPFLEHTLEEWDRLMGVNVWGLVHGCTYFGRQMVDSGRGGRVINVTSVAAFTPIPLSAPYCATEAAAQMLTEGLRLEFAGTGVGVTAVCPALVHTGIYENDDADAEDTAAAARTLSVAALAQRYVVHGPESIARTIVRVAARNPAVVPTRIEARALYLATRVSPGGARLAARVLEPEKLTGLRARVTRRGVLTRIDDYLARKLEPGQ</sequence>
<gene>
    <name evidence="5" type="ORF">GPX89_07075</name>
</gene>
<reference evidence="5 6" key="1">
    <citation type="submission" date="2019-12" db="EMBL/GenBank/DDBJ databases">
        <title>Nocardia sp. nov. ET3-3 isolated from soil.</title>
        <authorList>
            <person name="Kanchanasin P."/>
            <person name="Tanasupawat S."/>
            <person name="Yuki M."/>
            <person name="Kudo T."/>
        </authorList>
    </citation>
    <scope>NUCLEOTIDE SEQUENCE [LARGE SCALE GENOMIC DNA]</scope>
    <source>
        <strain evidence="5 6">ET3-3</strain>
    </source>
</reference>
<protein>
    <submittedName>
        <fullName evidence="5">SDR family NAD(P)-dependent oxidoreductase</fullName>
    </submittedName>
</protein>
<dbReference type="GO" id="GO:0016491">
    <property type="term" value="F:oxidoreductase activity"/>
    <property type="evidence" value="ECO:0007669"/>
    <property type="project" value="UniProtKB-KW"/>
</dbReference>
<evidence type="ECO:0000256" key="2">
    <source>
        <dbReference type="ARBA" id="ARBA00023002"/>
    </source>
</evidence>
<evidence type="ECO:0000313" key="6">
    <source>
        <dbReference type="Proteomes" id="UP000466794"/>
    </source>
</evidence>
<dbReference type="RefSeq" id="WP_157355819.1">
    <property type="nucleotide sequence ID" value="NZ_WRPP01000001.1"/>
</dbReference>
<dbReference type="FunFam" id="3.40.50.720:FF:000084">
    <property type="entry name" value="Short-chain dehydrogenase reductase"/>
    <property type="match status" value="1"/>
</dbReference>
<evidence type="ECO:0000313" key="5">
    <source>
        <dbReference type="EMBL" id="MVU77008.1"/>
    </source>
</evidence>
<comment type="similarity">
    <text evidence="1 3">Belongs to the short-chain dehydrogenases/reductases (SDR) family.</text>
</comment>
<keyword evidence="6" id="KW-1185">Reference proteome</keyword>
<dbReference type="PANTHER" id="PTHR43391:SF12">
    <property type="entry name" value="OXIDOREDUCTASE EPHD-RELATED"/>
    <property type="match status" value="1"/>
</dbReference>
<feature type="domain" description="Ketoreductase" evidence="4">
    <location>
        <begin position="7"/>
        <end position="187"/>
    </location>
</feature>
<evidence type="ECO:0000256" key="3">
    <source>
        <dbReference type="RuleBase" id="RU000363"/>
    </source>
</evidence>
<evidence type="ECO:0000256" key="1">
    <source>
        <dbReference type="ARBA" id="ARBA00006484"/>
    </source>
</evidence>
<accession>A0A7K1USY8</accession>
<dbReference type="InterPro" id="IPR002347">
    <property type="entry name" value="SDR_fam"/>
</dbReference>
<dbReference type="PRINTS" id="PR00081">
    <property type="entry name" value="GDHRDH"/>
</dbReference>
<dbReference type="SUPFAM" id="SSF51735">
    <property type="entry name" value="NAD(P)-binding Rossmann-fold domains"/>
    <property type="match status" value="1"/>
</dbReference>
<dbReference type="InterPro" id="IPR036291">
    <property type="entry name" value="NAD(P)-bd_dom_sf"/>
</dbReference>
<proteinExistence type="inferred from homology"/>
<comment type="caution">
    <text evidence="5">The sequence shown here is derived from an EMBL/GenBank/DDBJ whole genome shotgun (WGS) entry which is preliminary data.</text>
</comment>
<dbReference type="PANTHER" id="PTHR43391">
    <property type="entry name" value="RETINOL DEHYDROGENASE-RELATED"/>
    <property type="match status" value="1"/>
</dbReference>
<dbReference type="SMART" id="SM00822">
    <property type="entry name" value="PKS_KR"/>
    <property type="match status" value="1"/>
</dbReference>
<evidence type="ECO:0000259" key="4">
    <source>
        <dbReference type="SMART" id="SM00822"/>
    </source>
</evidence>
<dbReference type="InterPro" id="IPR057326">
    <property type="entry name" value="KR_dom"/>
</dbReference>
<dbReference type="Gene3D" id="3.40.50.720">
    <property type="entry name" value="NAD(P)-binding Rossmann-like Domain"/>
    <property type="match status" value="1"/>
</dbReference>
<organism evidence="5 6">
    <name type="scientific">Nocardia terrae</name>
    <dbReference type="NCBI Taxonomy" id="2675851"/>
    <lineage>
        <taxon>Bacteria</taxon>
        <taxon>Bacillati</taxon>
        <taxon>Actinomycetota</taxon>
        <taxon>Actinomycetes</taxon>
        <taxon>Mycobacteriales</taxon>
        <taxon>Nocardiaceae</taxon>
        <taxon>Nocardia</taxon>
    </lineage>
</organism>
<dbReference type="EMBL" id="WRPP01000001">
    <property type="protein sequence ID" value="MVU77008.1"/>
    <property type="molecule type" value="Genomic_DNA"/>
</dbReference>
<keyword evidence="2" id="KW-0560">Oxidoreductase</keyword>
<dbReference type="Pfam" id="PF00106">
    <property type="entry name" value="adh_short"/>
    <property type="match status" value="1"/>
</dbReference>
<dbReference type="Proteomes" id="UP000466794">
    <property type="component" value="Unassembled WGS sequence"/>
</dbReference>
<name>A0A7K1USY8_9NOCA</name>